<protein>
    <submittedName>
        <fullName evidence="3">Uncharacterized protein</fullName>
    </submittedName>
</protein>
<feature type="chain" id="PRO_5047076149" evidence="2">
    <location>
        <begin position="28"/>
        <end position="322"/>
    </location>
</feature>
<evidence type="ECO:0000256" key="2">
    <source>
        <dbReference type="SAM" id="SignalP"/>
    </source>
</evidence>
<dbReference type="PROSITE" id="PS51257">
    <property type="entry name" value="PROKAR_LIPOPROTEIN"/>
    <property type="match status" value="1"/>
</dbReference>
<dbReference type="EMBL" id="CP101988">
    <property type="protein sequence ID" value="UUI76709.1"/>
    <property type="molecule type" value="Genomic_DNA"/>
</dbReference>
<dbReference type="RefSeq" id="WP_227568998.1">
    <property type="nucleotide sequence ID" value="NZ_CP101988.1"/>
</dbReference>
<proteinExistence type="predicted"/>
<keyword evidence="2" id="KW-0732">Signal</keyword>
<keyword evidence="4" id="KW-1185">Reference proteome</keyword>
<sequence>MEPCGRRPASRVAAALALVGLAAGLAACEGPSSPPPAAASPSASPSQGVDATPVPLPPGVSVEVGQARVEWGDRIVRVVVANESAVDVVVAAAQITGPRWATPARSLGSATAAPGGSATVRLLLGAPRCEQPEEADVLTLELDDSASPGSAPRAVLAHGIDASADPDDVLTRRWAEECAAEAVATGARLSWSPRLEVVEVVEVVEGVEGARARLTLWLDPVPGGPLVEVQAIDGTTLLSPVGGPQWALGLSSAAGGPVAATLEATPARCDPHAVAEDKRGAQMPVRATVDGVAQPVFYLPLPEAAREALHAFLGQACGWPAG</sequence>
<reference evidence="3 4" key="1">
    <citation type="submission" date="2022-07" db="EMBL/GenBank/DDBJ databases">
        <title>Novel species in genus cellulomonas.</title>
        <authorList>
            <person name="Ye L."/>
        </authorList>
    </citation>
    <scope>NUCLEOTIDE SEQUENCE [LARGE SCALE GENOMIC DNA]</scope>
    <source>
        <strain evidence="4">zg-Y338</strain>
    </source>
</reference>
<organism evidence="3 4">
    <name type="scientific">Cellulomonas chengniuliangii</name>
    <dbReference type="NCBI Taxonomy" id="2968084"/>
    <lineage>
        <taxon>Bacteria</taxon>
        <taxon>Bacillati</taxon>
        <taxon>Actinomycetota</taxon>
        <taxon>Actinomycetes</taxon>
        <taxon>Micrococcales</taxon>
        <taxon>Cellulomonadaceae</taxon>
        <taxon>Cellulomonas</taxon>
    </lineage>
</organism>
<feature type="signal peptide" evidence="2">
    <location>
        <begin position="1"/>
        <end position="27"/>
    </location>
</feature>
<accession>A0ABY5L2W3</accession>
<evidence type="ECO:0000313" key="4">
    <source>
        <dbReference type="Proteomes" id="UP001316189"/>
    </source>
</evidence>
<dbReference type="Proteomes" id="UP001316189">
    <property type="component" value="Chromosome"/>
</dbReference>
<gene>
    <name evidence="3" type="ORF">NP064_07460</name>
</gene>
<evidence type="ECO:0000256" key="1">
    <source>
        <dbReference type="SAM" id="MobiDB-lite"/>
    </source>
</evidence>
<evidence type="ECO:0000313" key="3">
    <source>
        <dbReference type="EMBL" id="UUI76709.1"/>
    </source>
</evidence>
<name>A0ABY5L2W3_9CELL</name>
<feature type="region of interest" description="Disordered" evidence="1">
    <location>
        <begin position="29"/>
        <end position="57"/>
    </location>
</feature>